<evidence type="ECO:0000313" key="2">
    <source>
        <dbReference type="EnsemblMetazoa" id="GPPI048712-PA"/>
    </source>
</evidence>
<evidence type="ECO:0000256" key="1">
    <source>
        <dbReference type="SAM" id="MobiDB-lite"/>
    </source>
</evidence>
<dbReference type="Proteomes" id="UP000092460">
    <property type="component" value="Unassembled WGS sequence"/>
</dbReference>
<sequence>MEKNIAWSKTPQRTDAKEIAPRKGESDCHSRNHNHFHSLTSSPVAIDNFQRFHNANGCGNNGQSMMATTTTVMSTCLASFNGNSNINKNRNANATGTNNSIACHSNHNSNFNTITDNSGSVCDSNINEMNNCCSLI</sequence>
<accession>A0A1B0C4A0</accession>
<dbReference type="VEuPathDB" id="VectorBase:GPPI048712"/>
<dbReference type="EMBL" id="JXJN01025319">
    <property type="status" value="NOT_ANNOTATED_CDS"/>
    <property type="molecule type" value="Genomic_DNA"/>
</dbReference>
<name>A0A1B0C4A0_9MUSC</name>
<reference evidence="3" key="1">
    <citation type="submission" date="2015-01" db="EMBL/GenBank/DDBJ databases">
        <authorList>
            <person name="Aksoy S."/>
            <person name="Warren W."/>
            <person name="Wilson R.K."/>
        </authorList>
    </citation>
    <scope>NUCLEOTIDE SEQUENCE [LARGE SCALE GENOMIC DNA]</scope>
    <source>
        <strain evidence="3">IAEA</strain>
    </source>
</reference>
<feature type="compositionally biased region" description="Basic and acidic residues" evidence="1">
    <location>
        <begin position="12"/>
        <end position="29"/>
    </location>
</feature>
<dbReference type="EnsemblMetazoa" id="GPPI048712-RA">
    <property type="protein sequence ID" value="GPPI048712-PA"/>
    <property type="gene ID" value="GPPI048712"/>
</dbReference>
<reference evidence="2" key="2">
    <citation type="submission" date="2020-05" db="UniProtKB">
        <authorList>
            <consortium name="EnsemblMetazoa"/>
        </authorList>
    </citation>
    <scope>IDENTIFICATION</scope>
    <source>
        <strain evidence="2">IAEA</strain>
    </source>
</reference>
<dbReference type="EMBL" id="JXJN01025320">
    <property type="status" value="NOT_ANNOTATED_CDS"/>
    <property type="molecule type" value="Genomic_DNA"/>
</dbReference>
<evidence type="ECO:0000313" key="3">
    <source>
        <dbReference type="Proteomes" id="UP000092460"/>
    </source>
</evidence>
<dbReference type="AlphaFoldDB" id="A0A1B0C4A0"/>
<organism evidence="2 3">
    <name type="scientific">Glossina palpalis gambiensis</name>
    <dbReference type="NCBI Taxonomy" id="67801"/>
    <lineage>
        <taxon>Eukaryota</taxon>
        <taxon>Metazoa</taxon>
        <taxon>Ecdysozoa</taxon>
        <taxon>Arthropoda</taxon>
        <taxon>Hexapoda</taxon>
        <taxon>Insecta</taxon>
        <taxon>Pterygota</taxon>
        <taxon>Neoptera</taxon>
        <taxon>Endopterygota</taxon>
        <taxon>Diptera</taxon>
        <taxon>Brachycera</taxon>
        <taxon>Muscomorpha</taxon>
        <taxon>Hippoboscoidea</taxon>
        <taxon>Glossinidae</taxon>
        <taxon>Glossina</taxon>
    </lineage>
</organism>
<protein>
    <submittedName>
        <fullName evidence="2">Uncharacterized protein</fullName>
    </submittedName>
</protein>
<feature type="region of interest" description="Disordered" evidence="1">
    <location>
        <begin position="1"/>
        <end position="29"/>
    </location>
</feature>
<proteinExistence type="predicted"/>
<keyword evidence="3" id="KW-1185">Reference proteome</keyword>